<feature type="domain" description="Outer membrane protein beta-barrel" evidence="2">
    <location>
        <begin position="25"/>
        <end position="153"/>
    </location>
</feature>
<dbReference type="InterPro" id="IPR025665">
    <property type="entry name" value="Beta-barrel_OMP_2"/>
</dbReference>
<proteinExistence type="predicted"/>
<feature type="signal peptide" evidence="1">
    <location>
        <begin position="1"/>
        <end position="26"/>
    </location>
</feature>
<dbReference type="EMBL" id="QUNI01000001">
    <property type="protein sequence ID" value="REH01569.1"/>
    <property type="molecule type" value="Genomic_DNA"/>
</dbReference>
<name>A0A3E0ETV3_9FLAO</name>
<dbReference type="OrthoDB" id="947434at2"/>
<comment type="caution">
    <text evidence="3">The sequence shown here is derived from an EMBL/GenBank/DDBJ whole genome shotgun (WGS) entry which is preliminary data.</text>
</comment>
<feature type="chain" id="PRO_5017559215" evidence="1">
    <location>
        <begin position="27"/>
        <end position="204"/>
    </location>
</feature>
<gene>
    <name evidence="3" type="ORF">C8P67_10147</name>
</gene>
<dbReference type="Proteomes" id="UP000257136">
    <property type="component" value="Unassembled WGS sequence"/>
</dbReference>
<sequence length="204" mass="23084">MNKKNQQNKGILVLLFILFGILNSQAQVTFKPGLRAGANFSHFTEGDDYYYDGENNSDTRRFDNYSSITNFYVGFYGALKLAKHYTLQPEINYSAQGSDYSAPDISKKFKVDYLCLQVMNKFTFADRFNIHLGPTLEFVVDKNFNVESDVDLAFVLGTGINITPNFGIELRAKKGIVPVIDFWDNNSHTNVVFSVGATYTFDVK</sequence>
<keyword evidence="4" id="KW-1185">Reference proteome</keyword>
<evidence type="ECO:0000313" key="3">
    <source>
        <dbReference type="EMBL" id="REH01569.1"/>
    </source>
</evidence>
<evidence type="ECO:0000256" key="1">
    <source>
        <dbReference type="SAM" id="SignalP"/>
    </source>
</evidence>
<protein>
    <submittedName>
        <fullName evidence="3">Outer membrane protein with beta-barrel domain</fullName>
    </submittedName>
</protein>
<evidence type="ECO:0000259" key="2">
    <source>
        <dbReference type="Pfam" id="PF13568"/>
    </source>
</evidence>
<accession>A0A3E0ETV3</accession>
<dbReference type="RefSeq" id="WP_115809181.1">
    <property type="nucleotide sequence ID" value="NZ_QUNI01000001.1"/>
</dbReference>
<organism evidence="3 4">
    <name type="scientific">Flavobacterium aquicola</name>
    <dbReference type="NCBI Taxonomy" id="1682742"/>
    <lineage>
        <taxon>Bacteria</taxon>
        <taxon>Pseudomonadati</taxon>
        <taxon>Bacteroidota</taxon>
        <taxon>Flavobacteriia</taxon>
        <taxon>Flavobacteriales</taxon>
        <taxon>Flavobacteriaceae</taxon>
        <taxon>Flavobacterium</taxon>
    </lineage>
</organism>
<evidence type="ECO:0000313" key="4">
    <source>
        <dbReference type="Proteomes" id="UP000257136"/>
    </source>
</evidence>
<dbReference type="Pfam" id="PF13568">
    <property type="entry name" value="OMP_b-brl_2"/>
    <property type="match status" value="1"/>
</dbReference>
<keyword evidence="1" id="KW-0732">Signal</keyword>
<reference evidence="3 4" key="1">
    <citation type="submission" date="2018-08" db="EMBL/GenBank/DDBJ databases">
        <title>Genomic Encyclopedia of Archaeal and Bacterial Type Strains, Phase II (KMG-II): from individual species to whole genera.</title>
        <authorList>
            <person name="Goeker M."/>
        </authorList>
    </citation>
    <scope>NUCLEOTIDE SEQUENCE [LARGE SCALE GENOMIC DNA]</scope>
    <source>
        <strain evidence="3 4">DSM 100880</strain>
    </source>
</reference>
<dbReference type="AlphaFoldDB" id="A0A3E0ETV3"/>